<sequence length="424" mass="45631">MLRTTLLGAGLAAFLTLPVHAGEAGDALRDNLYAGTFAQGIEQLTPMAEGGDQEARFGLGMLELASGVEHLVQALYRHGLVGPDAGMLGPLVTVPIPPNPSPEKLDYAKVRGILAQLVDDMDAAKTSLAAAGESGDYVVLIDPLRIRFDVDGDGQASDAESMRSIVERQLGIPLTPEPATQPAGSDKNPAQAPEAPDTTLGFDRADALWMAGYSQVLASHGDFLLAHDFSDLVNVAFHRLFPRAGLPMQDYSEGGSIFMEPRTDAAAADAIAAIHTLDWPVIEPDRLKRVLERLKAITAFSRANWAAILAETDDDHEFIPSPRQTATLPGSEVSQEMVDAWLKTLDTADAILDGKLLVPHWRFRQGFDLKAYFETATRTDLVMILTGYGAIPFLKDGPVASAADFAEANRVFGENLIGYAFFFN</sequence>
<gene>
    <name evidence="1" type="ORF">FNA67_14875</name>
</gene>
<dbReference type="AlphaFoldDB" id="A0A5B9DQQ0"/>
<reference evidence="1 2" key="1">
    <citation type="journal article" date="2015" name="Int. J. Syst. Evol. Microbiol.">
        <title>Youhaiella tibetensis gen. nov., sp. nov., isolated from subsurface sediment.</title>
        <authorList>
            <person name="Wang Y.X."/>
            <person name="Huang F.Q."/>
            <person name="Nogi Y."/>
            <person name="Pang S.J."/>
            <person name="Wang P.K."/>
            <person name="Lv J."/>
        </authorList>
    </citation>
    <scope>NUCLEOTIDE SEQUENCE [LARGE SCALE GENOMIC DNA]</scope>
    <source>
        <strain evidence="2">fig4</strain>
    </source>
</reference>
<dbReference type="EMBL" id="CP041690">
    <property type="protein sequence ID" value="QEE21392.1"/>
    <property type="molecule type" value="Genomic_DNA"/>
</dbReference>
<name>A0A5B9DQQ0_9HYPH</name>
<proteinExistence type="predicted"/>
<protein>
    <submittedName>
        <fullName evidence="1">Uncharacterized protein</fullName>
    </submittedName>
</protein>
<evidence type="ECO:0000313" key="1">
    <source>
        <dbReference type="EMBL" id="QEE21392.1"/>
    </source>
</evidence>
<keyword evidence="2" id="KW-1185">Reference proteome</keyword>
<evidence type="ECO:0000313" key="2">
    <source>
        <dbReference type="Proteomes" id="UP000321062"/>
    </source>
</evidence>
<organism evidence="1 2">
    <name type="scientific">Paradevosia tibetensis</name>
    <dbReference type="NCBI Taxonomy" id="1447062"/>
    <lineage>
        <taxon>Bacteria</taxon>
        <taxon>Pseudomonadati</taxon>
        <taxon>Pseudomonadota</taxon>
        <taxon>Alphaproteobacteria</taxon>
        <taxon>Hyphomicrobiales</taxon>
        <taxon>Devosiaceae</taxon>
        <taxon>Paradevosia</taxon>
    </lineage>
</organism>
<dbReference type="KEGG" id="yti:FNA67_14875"/>
<dbReference type="RefSeq" id="WP_147656621.1">
    <property type="nucleotide sequence ID" value="NZ_BMFM01000001.1"/>
</dbReference>
<dbReference type="OrthoDB" id="9815249at2"/>
<dbReference type="Proteomes" id="UP000321062">
    <property type="component" value="Chromosome"/>
</dbReference>
<accession>A0A5B9DQQ0</accession>